<dbReference type="EMBL" id="DABBJX010000003">
    <property type="protein sequence ID" value="HAH4523492.1"/>
    <property type="molecule type" value="Genomic_DNA"/>
</dbReference>
<evidence type="ECO:0000313" key="17">
    <source>
        <dbReference type="Proteomes" id="UP000475070"/>
    </source>
</evidence>
<evidence type="ECO:0000313" key="2">
    <source>
        <dbReference type="EMBL" id="HAH4523492.1"/>
    </source>
</evidence>
<dbReference type="Proteomes" id="UP000254877">
    <property type="component" value="Unassembled WGS sequence"/>
</dbReference>
<proteinExistence type="predicted"/>
<organism evidence="7 14">
    <name type="scientific">Escherichia coli</name>
    <dbReference type="NCBI Taxonomy" id="562"/>
    <lineage>
        <taxon>Bacteria</taxon>
        <taxon>Pseudomonadati</taxon>
        <taxon>Pseudomonadota</taxon>
        <taxon>Gammaproteobacteria</taxon>
        <taxon>Enterobacterales</taxon>
        <taxon>Enterobacteriaceae</taxon>
        <taxon>Escherichia</taxon>
    </lineage>
</organism>
<evidence type="ECO:0000313" key="14">
    <source>
        <dbReference type="Proteomes" id="UP000288730"/>
    </source>
</evidence>
<evidence type="ECO:0000313" key="18">
    <source>
        <dbReference type="Proteomes" id="UP000842519"/>
    </source>
</evidence>
<evidence type="ECO:0000313" key="6">
    <source>
        <dbReference type="EMBL" id="RRL42246.1"/>
    </source>
</evidence>
<dbReference type="Proteomes" id="UP000288730">
    <property type="component" value="Unassembled WGS sequence"/>
</dbReference>
<dbReference type="Proteomes" id="UP001285616">
    <property type="component" value="Unassembled WGS sequence"/>
</dbReference>
<dbReference type="InterPro" id="IPR038042">
    <property type="entry name" value="Gp37-like"/>
</dbReference>
<reference evidence="1" key="9">
    <citation type="submission" date="2024-02" db="EMBL/GenBank/DDBJ databases">
        <authorList>
            <consortium name="Clinical and Environmental Microbiology Branch: Whole genome sequencing antimicrobial resistance pathogens in the healthcare setting"/>
        </authorList>
    </citation>
    <scope>NUCLEOTIDE SEQUENCE</scope>
    <source>
        <strain evidence="1">1924188</strain>
    </source>
</reference>
<sequence length="154" mass="17351">MNVLPVLDAVLARLREKLPQLQVEYFPEKPAEYRLNHPVGALLLSYAGSRFDRPDDTGAVIQSQTIQLCVTVVFRQLNGKKGAINVLDAVRRILGGHTPPGCRRRIWLTREVFIGEVRGLWQYALDFATESVFIEDSDLPSGPLLTEVNYEESE</sequence>
<reference evidence="8 12" key="2">
    <citation type="submission" date="2018-06" db="EMBL/GenBank/DDBJ databases">
        <authorList>
            <consortium name="Pathogen Informatics"/>
            <person name="Doyle S."/>
        </authorList>
    </citation>
    <scope>NUCLEOTIDE SEQUENCE [LARGE SCALE GENOMIC DNA]</scope>
    <source>
        <strain evidence="8 12">NCTC7928</strain>
    </source>
</reference>
<evidence type="ECO:0000313" key="15">
    <source>
        <dbReference type="Proteomes" id="UP000324120"/>
    </source>
</evidence>
<dbReference type="Proteomes" id="UP000272662">
    <property type="component" value="Unassembled WGS sequence"/>
</dbReference>
<dbReference type="EMBL" id="RRVG01000033">
    <property type="protein sequence ID" value="RRL42246.1"/>
    <property type="molecule type" value="Genomic_DNA"/>
</dbReference>
<dbReference type="Proteomes" id="UP000842519">
    <property type="component" value="Unassembled WGS sequence"/>
</dbReference>
<dbReference type="AlphaFoldDB" id="A0A061L0B0"/>
<dbReference type="EMBL" id="WXKQ01000125">
    <property type="protein sequence ID" value="NAG22484.1"/>
    <property type="molecule type" value="Genomic_DNA"/>
</dbReference>
<dbReference type="EMBL" id="CP107128">
    <property type="protein sequence ID" value="WLM94232.1"/>
    <property type="molecule type" value="Genomic_DNA"/>
</dbReference>
<dbReference type="InterPro" id="IPR035934">
    <property type="entry name" value="Phage_tail_protein-like_sf"/>
</dbReference>
<name>A0A061L0B0_ECOLX</name>
<reference evidence="7 14" key="5">
    <citation type="submission" date="2019-01" db="EMBL/GenBank/DDBJ databases">
        <title>Genomic analysis of febrile catheter-associated UTI E. coli isolates.</title>
        <authorList>
            <person name="Potter R."/>
            <person name="Zou Z."/>
            <person name="Henderson J."/>
            <person name="Dantas G."/>
        </authorList>
    </citation>
    <scope>NUCLEOTIDE SEQUENCE [LARGE SCALE GENOMIC DNA]</scope>
    <source>
        <strain evidence="7 14">29_CAASB</strain>
    </source>
</reference>
<accession>A0A061L0B0</accession>
<evidence type="ECO:0000313" key="3">
    <source>
        <dbReference type="EMBL" id="HAJ5805319.1"/>
    </source>
</evidence>
<reference evidence="6 13" key="3">
    <citation type="submission" date="2018-11" db="EMBL/GenBank/DDBJ databases">
        <title>E. coli isolates of the female bladder.</title>
        <authorList>
            <person name="Garretto A."/>
            <person name="Miller-Ensminger T."/>
            <person name="Wolfe A.J."/>
            <person name="Putonti C."/>
        </authorList>
    </citation>
    <scope>NUCLEOTIDE SEQUENCE [LARGE SCALE GENOMIC DNA]</scope>
    <source>
        <strain evidence="6 13">UMB1727</strain>
    </source>
</reference>
<dbReference type="EMBL" id="ABONVU020000005">
    <property type="protein sequence ID" value="EMJ5253681.1"/>
    <property type="molecule type" value="Genomic_DNA"/>
</dbReference>
<dbReference type="EMBL" id="VHKY01000001">
    <property type="protein sequence ID" value="TZE51655.1"/>
    <property type="molecule type" value="Genomic_DNA"/>
</dbReference>
<dbReference type="InterPro" id="IPR018602">
    <property type="entry name" value="Gp37/STM4215"/>
</dbReference>
<evidence type="ECO:0000313" key="11">
    <source>
        <dbReference type="EMBL" id="WLM97486.1"/>
    </source>
</evidence>
<evidence type="ECO:0000313" key="1">
    <source>
        <dbReference type="EMBL" id="EMJ5253681.1"/>
    </source>
</evidence>
<dbReference type="Proteomes" id="UP000324120">
    <property type="component" value="Unassembled WGS sequence"/>
</dbReference>
<dbReference type="EMBL" id="SCJN01000018">
    <property type="protein sequence ID" value="RXD17606.1"/>
    <property type="molecule type" value="Genomic_DNA"/>
</dbReference>
<evidence type="ECO:0000313" key="16">
    <source>
        <dbReference type="Proteomes" id="UP000438958"/>
    </source>
</evidence>
<evidence type="ECO:0000313" key="8">
    <source>
        <dbReference type="EMBL" id="STF45254.1"/>
    </source>
</evidence>
<evidence type="ECO:0000313" key="12">
    <source>
        <dbReference type="Proteomes" id="UP000254877"/>
    </source>
</evidence>
<evidence type="ECO:0000313" key="4">
    <source>
        <dbReference type="EMBL" id="MSI67223.1"/>
    </source>
</evidence>
<dbReference type="Proteomes" id="UP000438958">
    <property type="component" value="Unassembled WGS sequence"/>
</dbReference>
<dbReference type="OMA" id="GSRFDKP"/>
<dbReference type="EMBL" id="DABGKQ010000016">
    <property type="protein sequence ID" value="HAJ5805319.1"/>
    <property type="molecule type" value="Genomic_DNA"/>
</dbReference>
<evidence type="ECO:0000313" key="5">
    <source>
        <dbReference type="EMBL" id="NAG22484.1"/>
    </source>
</evidence>
<evidence type="ECO:0000313" key="9">
    <source>
        <dbReference type="EMBL" id="TZE51655.1"/>
    </source>
</evidence>
<reference evidence="2 18" key="1">
    <citation type="journal article" date="2018" name="Genome Biol.">
        <title>SKESA: strategic k-mer extension for scrupulous assemblies.</title>
        <authorList>
            <person name="Souvorov A."/>
            <person name="Agarwala R."/>
            <person name="Lipman D.J."/>
        </authorList>
    </citation>
    <scope>NUCLEOTIDE SEQUENCE [LARGE SCALE GENOMIC DNA]</scope>
    <source>
        <strain evidence="2">EC00763</strain>
        <strain evidence="18">ecoli[ST-405]</strain>
        <strain evidence="3">Ecoli[ST-405]</strain>
    </source>
</reference>
<reference evidence="16 17" key="4">
    <citation type="journal article" date="2019" name="Nat. Med.">
        <title>A library of human gut bacterial isolates paired with longitudinal multiomics data enables mechanistic microbiome research.</title>
        <authorList>
            <person name="Poyet M."/>
            <person name="Groussin M."/>
            <person name="Gibbons S.M."/>
            <person name="Avila-Pacheco J."/>
            <person name="Jiang X."/>
            <person name="Kearney S.M."/>
            <person name="Perrotta A.R."/>
            <person name="Berdy B."/>
            <person name="Zhao S."/>
            <person name="Lieberman T.D."/>
            <person name="Swanson P.K."/>
            <person name="Smith M."/>
            <person name="Roesemann S."/>
            <person name="Alexander J.E."/>
            <person name="Rich S.A."/>
            <person name="Livny J."/>
            <person name="Vlamakis H."/>
            <person name="Clish C."/>
            <person name="Bullock K."/>
            <person name="Deik A."/>
            <person name="Scott J."/>
            <person name="Pierce K.A."/>
            <person name="Xavier R.J."/>
            <person name="Alm E.J."/>
        </authorList>
    </citation>
    <scope>NUCLEOTIDE SEQUENCE [LARGE SCALE GENOMIC DNA]</scope>
    <source>
        <strain evidence="5 17">BIOML-A112</strain>
        <strain evidence="4 16">BIOML-A382</strain>
    </source>
</reference>
<reference evidence="3" key="7">
    <citation type="submission" date="2019-11" db="EMBL/GenBank/DDBJ databases">
        <authorList>
            <consortium name="NCBI Pathogen Detection Project"/>
        </authorList>
    </citation>
    <scope>NUCLEOTIDE SEQUENCE</scope>
    <source>
        <strain evidence="2">EC00763</strain>
        <strain evidence="3">Ecoli[ST-405]</strain>
    </source>
</reference>
<evidence type="ECO:0000313" key="13">
    <source>
        <dbReference type="Proteomes" id="UP000272662"/>
    </source>
</evidence>
<dbReference type="Pfam" id="PF09646">
    <property type="entry name" value="Gp37"/>
    <property type="match status" value="1"/>
</dbReference>
<protein>
    <submittedName>
        <fullName evidence="1">Gp37 family protein</fullName>
    </submittedName>
    <submittedName>
        <fullName evidence="8">Phage-related protein Gp37-like protein</fullName>
    </submittedName>
</protein>
<dbReference type="Gene3D" id="3.30.2000.10">
    <property type="entry name" value="Phage tail protein-like"/>
    <property type="match status" value="1"/>
</dbReference>
<dbReference type="SUPFAM" id="SSF143749">
    <property type="entry name" value="Phage tail protein-like"/>
    <property type="match status" value="1"/>
</dbReference>
<dbReference type="Proteomes" id="UP000475070">
    <property type="component" value="Unassembled WGS sequence"/>
</dbReference>
<dbReference type="RefSeq" id="WP_001101804.1">
    <property type="nucleotide sequence ID" value="NZ_AP018784.2"/>
</dbReference>
<dbReference type="Proteomes" id="UP001180189">
    <property type="component" value="Chromosome"/>
</dbReference>
<gene>
    <name evidence="6" type="ORF">DU321_21065</name>
    <name evidence="7" type="ORF">EPS76_04065</name>
    <name evidence="9" type="ORF">FKO60_00185</name>
    <name evidence="4" type="ORF">GKF66_00030</name>
    <name evidence="2" type="ORF">GRC73_05680</name>
    <name evidence="5" type="ORF">GUC01_26490</name>
    <name evidence="3" type="ORF">HLZ39_12485</name>
    <name evidence="8" type="ORF">NCTC7928_06022</name>
    <name evidence="11" type="ORF">OGM49_08365</name>
    <name evidence="10" type="ORF">OGM49_16145</name>
    <name evidence="1" type="ORF">R8O40_001890</name>
</gene>
<reference evidence="10" key="8">
    <citation type="journal article" date="2023" name="Microorganisms">
        <title>Comparative Genomic Analysis of ST131 Subclade C2 of ESBL-Producing E. coli Isolates from Patients with Recurrent and Sporadic Urinary Tract Infections.</title>
        <authorList>
            <person name="Jaen-Luchoro D."/>
            <person name="Kahnamouei A."/>
            <person name="Yazdanshenas S."/>
            <person name="Lindblom A."/>
            <person name="Samuelsson E."/>
            <person name="Ahren C."/>
            <person name="Karami N."/>
        </authorList>
    </citation>
    <scope>NUCLEOTIDE SEQUENCE</scope>
    <source>
        <strain evidence="10">S7</strain>
    </source>
</reference>
<evidence type="ECO:0000313" key="7">
    <source>
        <dbReference type="EMBL" id="RXD17606.1"/>
    </source>
</evidence>
<dbReference type="GeneID" id="66560636"/>
<dbReference type="EMBL" id="UGAB01000002">
    <property type="protein sequence ID" value="STF45254.1"/>
    <property type="molecule type" value="Genomic_DNA"/>
</dbReference>
<reference evidence="9 15" key="6">
    <citation type="submission" date="2019-06" db="EMBL/GenBank/DDBJ databases">
        <title>The presence and diversity of blaCTX-M among Escherichia coli from urban wastewater and feedlot cattle, in Alberta, Canada.</title>
        <authorList>
            <person name="Cormier A.C."/>
            <person name="Chalmer G."/>
            <person name="Cook S.R."/>
            <person name="Zaheer R."/>
            <person name="Hannon S.J."/>
            <person name="Booker C.W."/>
            <person name="Read R."/>
            <person name="Gow S.P."/>
            <person name="Mcallister T.A."/>
            <person name="Boerlin P."/>
        </authorList>
    </citation>
    <scope>NUCLEOTIDE SEQUENCE [LARGE SCALE GENOMIC DNA]</scope>
    <source>
        <strain evidence="9 15">347</strain>
    </source>
</reference>
<evidence type="ECO:0000313" key="10">
    <source>
        <dbReference type="EMBL" id="WLM94232.1"/>
    </source>
</evidence>
<dbReference type="EMBL" id="WKUE01000001">
    <property type="protein sequence ID" value="MSI67223.1"/>
    <property type="molecule type" value="Genomic_DNA"/>
</dbReference>
<dbReference type="EMBL" id="CP107128">
    <property type="protein sequence ID" value="WLM97486.1"/>
    <property type="molecule type" value="Genomic_DNA"/>
</dbReference>